<dbReference type="InterPro" id="IPR008978">
    <property type="entry name" value="HSP20-like_chaperone"/>
</dbReference>
<dbReference type="CDD" id="cd06465">
    <property type="entry name" value="p23_hB-ind1_like"/>
    <property type="match status" value="1"/>
</dbReference>
<feature type="compositionally biased region" description="Gly residues" evidence="2">
    <location>
        <begin position="123"/>
        <end position="151"/>
    </location>
</feature>
<evidence type="ECO:0000256" key="2">
    <source>
        <dbReference type="SAM" id="MobiDB-lite"/>
    </source>
</evidence>
<dbReference type="GO" id="GO:0051879">
    <property type="term" value="F:Hsp90 protein binding"/>
    <property type="evidence" value="ECO:0007669"/>
    <property type="project" value="InterPro"/>
</dbReference>
<feature type="region of interest" description="Disordered" evidence="2">
    <location>
        <begin position="111"/>
        <end position="200"/>
    </location>
</feature>
<keyword evidence="5" id="KW-1185">Reference proteome</keyword>
<dbReference type="GO" id="GO:0051131">
    <property type="term" value="P:chaperone-mediated protein complex assembly"/>
    <property type="evidence" value="ECO:0007669"/>
    <property type="project" value="TreeGrafter"/>
</dbReference>
<dbReference type="InterPro" id="IPR045250">
    <property type="entry name" value="p23-like"/>
</dbReference>
<gene>
    <name evidence="4" type="ORF">Ocin01_03315</name>
</gene>
<dbReference type="GO" id="GO:0051087">
    <property type="term" value="F:protein-folding chaperone binding"/>
    <property type="evidence" value="ECO:0007669"/>
    <property type="project" value="TreeGrafter"/>
</dbReference>
<comment type="caution">
    <text evidence="4">The sequence shown here is derived from an EMBL/GenBank/DDBJ whole genome shotgun (WGS) entry which is preliminary data.</text>
</comment>
<comment type="similarity">
    <text evidence="1">Belongs to the p23/wos2 family.</text>
</comment>
<organism evidence="4 5">
    <name type="scientific">Orchesella cincta</name>
    <name type="common">Springtail</name>
    <name type="synonym">Podura cincta</name>
    <dbReference type="NCBI Taxonomy" id="48709"/>
    <lineage>
        <taxon>Eukaryota</taxon>
        <taxon>Metazoa</taxon>
        <taxon>Ecdysozoa</taxon>
        <taxon>Arthropoda</taxon>
        <taxon>Hexapoda</taxon>
        <taxon>Collembola</taxon>
        <taxon>Entomobryomorpha</taxon>
        <taxon>Entomobryoidea</taxon>
        <taxon>Orchesellidae</taxon>
        <taxon>Orchesellinae</taxon>
        <taxon>Orchesella</taxon>
    </lineage>
</organism>
<dbReference type="PROSITE" id="PS51203">
    <property type="entry name" value="CS"/>
    <property type="match status" value="1"/>
</dbReference>
<dbReference type="FunFam" id="2.60.40.790:FF:000013">
    <property type="entry name" value="Very-long-chain (3R)-3-hydroxyacyl-CoA dehydratase"/>
    <property type="match status" value="1"/>
</dbReference>
<protein>
    <submittedName>
        <fullName evidence="4">Protein wos2</fullName>
    </submittedName>
</protein>
<dbReference type="OrthoDB" id="1564555at2759"/>
<dbReference type="GO" id="GO:0006457">
    <property type="term" value="P:protein folding"/>
    <property type="evidence" value="ECO:0007669"/>
    <property type="project" value="TreeGrafter"/>
</dbReference>
<dbReference type="EMBL" id="LJIJ01000076">
    <property type="protein sequence ID" value="ODN03391.1"/>
    <property type="molecule type" value="Genomic_DNA"/>
</dbReference>
<dbReference type="STRING" id="48709.A0A1D2NDR6"/>
<reference evidence="4 5" key="1">
    <citation type="journal article" date="2016" name="Genome Biol. Evol.">
        <title>Gene Family Evolution Reflects Adaptation to Soil Environmental Stressors in the Genome of the Collembolan Orchesella cincta.</title>
        <authorList>
            <person name="Faddeeva-Vakhrusheva A."/>
            <person name="Derks M.F."/>
            <person name="Anvar S.Y."/>
            <person name="Agamennone V."/>
            <person name="Suring W."/>
            <person name="Smit S."/>
            <person name="van Straalen N.M."/>
            <person name="Roelofs D."/>
        </authorList>
    </citation>
    <scope>NUCLEOTIDE SEQUENCE [LARGE SCALE GENOMIC DNA]</scope>
    <source>
        <tissue evidence="4">Mixed pool</tissue>
    </source>
</reference>
<dbReference type="GO" id="GO:0005829">
    <property type="term" value="C:cytosol"/>
    <property type="evidence" value="ECO:0007669"/>
    <property type="project" value="TreeGrafter"/>
</dbReference>
<feature type="compositionally biased region" description="Gly residues" evidence="2">
    <location>
        <begin position="162"/>
        <end position="175"/>
    </location>
</feature>
<feature type="domain" description="CS" evidence="3">
    <location>
        <begin position="6"/>
        <end position="94"/>
    </location>
</feature>
<accession>A0A1D2NDR6</accession>
<sequence length="200" mass="21636">MTATSLLPPPVMWAQRKQGVFLTICLEDCKDPSIQLNADKIHFKGAGGADKKEYEMDLEVFEPIDPEKSTHRNTGRVIEFELKKATDNFWPRLTKSNEKKHWIKVDFSRWKDEDDSDDEAEAGPGGMPGMGGMGMGGMPGMGGMGGMGGGTDFEEMMRQMGGLSGGGLGGAGGLGDKPSLDDLDKETDSDDDDDELPDLE</sequence>
<dbReference type="GO" id="GO:0005634">
    <property type="term" value="C:nucleus"/>
    <property type="evidence" value="ECO:0007669"/>
    <property type="project" value="TreeGrafter"/>
</dbReference>
<dbReference type="Gene3D" id="2.60.40.790">
    <property type="match status" value="1"/>
</dbReference>
<dbReference type="Proteomes" id="UP000094527">
    <property type="component" value="Unassembled WGS sequence"/>
</dbReference>
<dbReference type="SUPFAM" id="SSF49764">
    <property type="entry name" value="HSP20-like chaperones"/>
    <property type="match status" value="1"/>
</dbReference>
<dbReference type="AlphaFoldDB" id="A0A1D2NDR6"/>
<proteinExistence type="inferred from homology"/>
<evidence type="ECO:0000259" key="3">
    <source>
        <dbReference type="PROSITE" id="PS51203"/>
    </source>
</evidence>
<dbReference type="PANTHER" id="PTHR22932">
    <property type="entry name" value="TELOMERASE-BINDING PROTEIN P23 HSP90 CO-CHAPERONE"/>
    <property type="match status" value="1"/>
</dbReference>
<evidence type="ECO:0000256" key="1">
    <source>
        <dbReference type="ARBA" id="ARBA00025733"/>
    </source>
</evidence>
<dbReference type="Pfam" id="PF04969">
    <property type="entry name" value="CS"/>
    <property type="match status" value="1"/>
</dbReference>
<name>A0A1D2NDR6_ORCCI</name>
<feature type="compositionally biased region" description="Acidic residues" evidence="2">
    <location>
        <begin position="181"/>
        <end position="200"/>
    </location>
</feature>
<dbReference type="InterPro" id="IPR007052">
    <property type="entry name" value="CS_dom"/>
</dbReference>
<evidence type="ECO:0000313" key="5">
    <source>
        <dbReference type="Proteomes" id="UP000094527"/>
    </source>
</evidence>
<evidence type="ECO:0000313" key="4">
    <source>
        <dbReference type="EMBL" id="ODN03391.1"/>
    </source>
</evidence>
<dbReference type="PANTHER" id="PTHR22932:SF1">
    <property type="entry name" value="CO-CHAPERONE PROTEIN DAF-41"/>
    <property type="match status" value="1"/>
</dbReference>
<dbReference type="OMA" id="EVTINFY"/>